<reference evidence="2 3" key="2">
    <citation type="journal article" date="2010" name="Nucleic Acids Res.">
        <title>BeetleBase in 2010: revisions to provide comprehensive genomic information for Tribolium castaneum.</title>
        <authorList>
            <person name="Kim H.S."/>
            <person name="Murphy T."/>
            <person name="Xia J."/>
            <person name="Caragea D."/>
            <person name="Park Y."/>
            <person name="Beeman R.W."/>
            <person name="Lorenzen M.D."/>
            <person name="Butcher S."/>
            <person name="Manak J.R."/>
            <person name="Brown S.J."/>
        </authorList>
    </citation>
    <scope>NUCLEOTIDE SEQUENCE [LARGE SCALE GENOMIC DNA]</scope>
    <source>
        <strain evidence="2 3">Georgia GA2</strain>
    </source>
</reference>
<dbReference type="HOGENOM" id="CLU_052729_0_0_1"/>
<dbReference type="PANTHER" id="PTHR46849:SF1">
    <property type="entry name" value="RCC1 DOMAIN-CONTAINING PROTEIN 1"/>
    <property type="match status" value="1"/>
</dbReference>
<dbReference type="Gene3D" id="2.130.10.30">
    <property type="entry name" value="Regulator of chromosome condensation 1/beta-lactamase-inhibitor protein II"/>
    <property type="match status" value="1"/>
</dbReference>
<feature type="repeat" description="RCC1" evidence="1">
    <location>
        <begin position="209"/>
        <end position="262"/>
    </location>
</feature>
<protein>
    <submittedName>
        <fullName evidence="2">RCC1 domain-containing protein 1-like Protein</fullName>
    </submittedName>
</protein>
<evidence type="ECO:0000256" key="1">
    <source>
        <dbReference type="PROSITE-ProRule" id="PRU00235"/>
    </source>
</evidence>
<dbReference type="FunCoup" id="D6X2F6">
    <property type="interactions" value="186"/>
</dbReference>
<dbReference type="PROSITE" id="PS50012">
    <property type="entry name" value="RCC1_3"/>
    <property type="match status" value="2"/>
</dbReference>
<dbReference type="PhylomeDB" id="D6X2F6"/>
<dbReference type="InterPro" id="IPR000408">
    <property type="entry name" value="Reg_chr_condens"/>
</dbReference>
<evidence type="ECO:0000313" key="2">
    <source>
        <dbReference type="EMBL" id="EFA09868.1"/>
    </source>
</evidence>
<dbReference type="AlphaFoldDB" id="D6X2F6"/>
<dbReference type="InterPro" id="IPR052830">
    <property type="entry name" value="RCC1_domain-containing"/>
</dbReference>
<sequence length="294" mass="32288">MKVYYNGFNLHRQFPSPQDLVVNFIDHVYQDLENIEVSYHFAVLLVANVVAFRGAKNETIPVDGKIRQISCNEDKVLVLLTNGDLLKITESVIKVPKLMGLDDDDTVVQISTGSKLCVALTKKGLLYNVPNKLEFVSGDIIEVKTGREHCLLLDKSGNVFSFGRGSRGQLGHGCLDDESEPKFIEALGGVKIEAIEAGGWHSCALSKEGDLYVWGWNGSGQLGLGGSDDGVSIMATPQVLDFDFNIKKVGCGNKHTVVLTDEGKLFGCGWNKYKQLKNDENEVFRDSDKKGGMK</sequence>
<dbReference type="PROSITE" id="PS00626">
    <property type="entry name" value="RCC1_2"/>
    <property type="match status" value="1"/>
</dbReference>
<dbReference type="EMBL" id="KQ971372">
    <property type="protein sequence ID" value="EFA09868.1"/>
    <property type="molecule type" value="Genomic_DNA"/>
</dbReference>
<dbReference type="InParanoid" id="D6X2F6"/>
<organism evidence="2 3">
    <name type="scientific">Tribolium castaneum</name>
    <name type="common">Red flour beetle</name>
    <dbReference type="NCBI Taxonomy" id="7070"/>
    <lineage>
        <taxon>Eukaryota</taxon>
        <taxon>Metazoa</taxon>
        <taxon>Ecdysozoa</taxon>
        <taxon>Arthropoda</taxon>
        <taxon>Hexapoda</taxon>
        <taxon>Insecta</taxon>
        <taxon>Pterygota</taxon>
        <taxon>Neoptera</taxon>
        <taxon>Endopterygota</taxon>
        <taxon>Coleoptera</taxon>
        <taxon>Polyphaga</taxon>
        <taxon>Cucujiformia</taxon>
        <taxon>Tenebrionidae</taxon>
        <taxon>Tenebrionidae incertae sedis</taxon>
        <taxon>Tribolium</taxon>
    </lineage>
</organism>
<dbReference type="STRING" id="7070.D6X2F6"/>
<proteinExistence type="predicted"/>
<accession>D6X2F6</accession>
<dbReference type="Pfam" id="PF00415">
    <property type="entry name" value="RCC1"/>
    <property type="match status" value="2"/>
</dbReference>
<gene>
    <name evidence="2" type="primary">AUGUSTUS-3.0.2_12016</name>
    <name evidence="2" type="ORF">TcasGA2_TC012016</name>
</gene>
<dbReference type="PANTHER" id="PTHR46849">
    <property type="entry name" value="RCC1 DOMAIN-CONTAINING PROTEIN 1"/>
    <property type="match status" value="1"/>
</dbReference>
<reference evidence="2 3" key="1">
    <citation type="journal article" date="2008" name="Nature">
        <title>The genome of the model beetle and pest Tribolium castaneum.</title>
        <authorList>
            <consortium name="Tribolium Genome Sequencing Consortium"/>
            <person name="Richards S."/>
            <person name="Gibbs R.A."/>
            <person name="Weinstock G.M."/>
            <person name="Brown S.J."/>
            <person name="Denell R."/>
            <person name="Beeman R.W."/>
            <person name="Gibbs R."/>
            <person name="Beeman R.W."/>
            <person name="Brown S.J."/>
            <person name="Bucher G."/>
            <person name="Friedrich M."/>
            <person name="Grimmelikhuijzen C.J."/>
            <person name="Klingler M."/>
            <person name="Lorenzen M."/>
            <person name="Richards S."/>
            <person name="Roth S."/>
            <person name="Schroder R."/>
            <person name="Tautz D."/>
            <person name="Zdobnov E.M."/>
            <person name="Muzny D."/>
            <person name="Gibbs R.A."/>
            <person name="Weinstock G.M."/>
            <person name="Attaway T."/>
            <person name="Bell S."/>
            <person name="Buhay C.J."/>
            <person name="Chandrabose M.N."/>
            <person name="Chavez D."/>
            <person name="Clerk-Blankenburg K.P."/>
            <person name="Cree A."/>
            <person name="Dao M."/>
            <person name="Davis C."/>
            <person name="Chacko J."/>
            <person name="Dinh H."/>
            <person name="Dugan-Rocha S."/>
            <person name="Fowler G."/>
            <person name="Garner T.T."/>
            <person name="Garnes J."/>
            <person name="Gnirke A."/>
            <person name="Hawes A."/>
            <person name="Hernandez J."/>
            <person name="Hines S."/>
            <person name="Holder M."/>
            <person name="Hume J."/>
            <person name="Jhangiani S.N."/>
            <person name="Joshi V."/>
            <person name="Khan Z.M."/>
            <person name="Jackson L."/>
            <person name="Kovar C."/>
            <person name="Kowis A."/>
            <person name="Lee S."/>
            <person name="Lewis L.R."/>
            <person name="Margolis J."/>
            <person name="Morgan M."/>
            <person name="Nazareth L.V."/>
            <person name="Nguyen N."/>
            <person name="Okwuonu G."/>
            <person name="Parker D."/>
            <person name="Richards S."/>
            <person name="Ruiz S.J."/>
            <person name="Santibanez J."/>
            <person name="Savard J."/>
            <person name="Scherer S.E."/>
            <person name="Schneider B."/>
            <person name="Sodergren E."/>
            <person name="Tautz D."/>
            <person name="Vattahil S."/>
            <person name="Villasana D."/>
            <person name="White C.S."/>
            <person name="Wright R."/>
            <person name="Park Y."/>
            <person name="Beeman R.W."/>
            <person name="Lord J."/>
            <person name="Oppert B."/>
            <person name="Lorenzen M."/>
            <person name="Brown S."/>
            <person name="Wang L."/>
            <person name="Savard J."/>
            <person name="Tautz D."/>
            <person name="Richards S."/>
            <person name="Weinstock G."/>
            <person name="Gibbs R.A."/>
            <person name="Liu Y."/>
            <person name="Worley K."/>
            <person name="Weinstock G."/>
            <person name="Elsik C.G."/>
            <person name="Reese J.T."/>
            <person name="Elhaik E."/>
            <person name="Landan G."/>
            <person name="Graur D."/>
            <person name="Arensburger P."/>
            <person name="Atkinson P."/>
            <person name="Beeman R.W."/>
            <person name="Beidler J."/>
            <person name="Brown S.J."/>
            <person name="Demuth J.P."/>
            <person name="Drury D.W."/>
            <person name="Du Y.Z."/>
            <person name="Fujiwara H."/>
            <person name="Lorenzen M."/>
            <person name="Maselli V."/>
            <person name="Osanai M."/>
            <person name="Park Y."/>
            <person name="Robertson H.M."/>
            <person name="Tu Z."/>
            <person name="Wang J.J."/>
            <person name="Wang S."/>
            <person name="Richards S."/>
            <person name="Song H."/>
            <person name="Zhang L."/>
            <person name="Sodergren E."/>
            <person name="Werner D."/>
            <person name="Stanke M."/>
            <person name="Morgenstern B."/>
            <person name="Solovyev V."/>
            <person name="Kosarev P."/>
            <person name="Brown G."/>
            <person name="Chen H.C."/>
            <person name="Ermolaeva O."/>
            <person name="Hlavina W."/>
            <person name="Kapustin Y."/>
            <person name="Kiryutin B."/>
            <person name="Kitts P."/>
            <person name="Maglott D."/>
            <person name="Pruitt K."/>
            <person name="Sapojnikov V."/>
            <person name="Souvorov A."/>
            <person name="Mackey A.J."/>
            <person name="Waterhouse R.M."/>
            <person name="Wyder S."/>
            <person name="Zdobnov E.M."/>
            <person name="Zdobnov E.M."/>
            <person name="Wyder S."/>
            <person name="Kriventseva E.V."/>
            <person name="Kadowaki T."/>
            <person name="Bork P."/>
            <person name="Aranda M."/>
            <person name="Bao R."/>
            <person name="Beermann A."/>
            <person name="Berns N."/>
            <person name="Bolognesi R."/>
            <person name="Bonneton F."/>
            <person name="Bopp D."/>
            <person name="Brown S.J."/>
            <person name="Bucher G."/>
            <person name="Butts T."/>
            <person name="Chaumot A."/>
            <person name="Denell R.E."/>
            <person name="Ferrier D.E."/>
            <person name="Friedrich M."/>
            <person name="Gordon C.M."/>
            <person name="Jindra M."/>
            <person name="Klingler M."/>
            <person name="Lan Q."/>
            <person name="Lattorff H.M."/>
            <person name="Laudet V."/>
            <person name="von Levetsow C."/>
            <person name="Liu Z."/>
            <person name="Lutz R."/>
            <person name="Lynch J.A."/>
            <person name="da Fonseca R.N."/>
            <person name="Posnien N."/>
            <person name="Reuter R."/>
            <person name="Roth S."/>
            <person name="Savard J."/>
            <person name="Schinko J.B."/>
            <person name="Schmitt C."/>
            <person name="Schoppmeier M."/>
            <person name="Schroder R."/>
            <person name="Shippy T.D."/>
            <person name="Simonnet F."/>
            <person name="Marques-Souza H."/>
            <person name="Tautz D."/>
            <person name="Tomoyasu Y."/>
            <person name="Trauner J."/>
            <person name="Van der Zee M."/>
            <person name="Vervoort M."/>
            <person name="Wittkopp N."/>
            <person name="Wimmer E.A."/>
            <person name="Yang X."/>
            <person name="Jones A.K."/>
            <person name="Sattelle D.B."/>
            <person name="Ebert P.R."/>
            <person name="Nelson D."/>
            <person name="Scott J.G."/>
            <person name="Beeman R.W."/>
            <person name="Muthukrishnan S."/>
            <person name="Kramer K.J."/>
            <person name="Arakane Y."/>
            <person name="Beeman R.W."/>
            <person name="Zhu Q."/>
            <person name="Hogenkamp D."/>
            <person name="Dixit R."/>
            <person name="Oppert B."/>
            <person name="Jiang H."/>
            <person name="Zou Z."/>
            <person name="Marshall J."/>
            <person name="Elpidina E."/>
            <person name="Vinokurov K."/>
            <person name="Oppert C."/>
            <person name="Zou Z."/>
            <person name="Evans J."/>
            <person name="Lu Z."/>
            <person name="Zhao P."/>
            <person name="Sumathipala N."/>
            <person name="Altincicek B."/>
            <person name="Vilcinskas A."/>
            <person name="Williams M."/>
            <person name="Hultmark D."/>
            <person name="Hetru C."/>
            <person name="Jiang H."/>
            <person name="Grimmelikhuijzen C.J."/>
            <person name="Hauser F."/>
            <person name="Cazzamali G."/>
            <person name="Williamson M."/>
            <person name="Park Y."/>
            <person name="Li B."/>
            <person name="Tanaka Y."/>
            <person name="Predel R."/>
            <person name="Neupert S."/>
            <person name="Schachtner J."/>
            <person name="Verleyen P."/>
            <person name="Raible F."/>
            <person name="Bork P."/>
            <person name="Friedrich M."/>
            <person name="Walden K.K."/>
            <person name="Robertson H.M."/>
            <person name="Angeli S."/>
            <person name="Foret S."/>
            <person name="Bucher G."/>
            <person name="Schuetz S."/>
            <person name="Maleszka R."/>
            <person name="Wimmer E.A."/>
            <person name="Beeman R.W."/>
            <person name="Lorenzen M."/>
            <person name="Tomoyasu Y."/>
            <person name="Miller S.C."/>
            <person name="Grossmann D."/>
            <person name="Bucher G."/>
        </authorList>
    </citation>
    <scope>NUCLEOTIDE SEQUENCE [LARGE SCALE GENOMIC DNA]</scope>
    <source>
        <strain evidence="2 3">Georgia GA2</strain>
    </source>
</reference>
<feature type="repeat" description="RCC1" evidence="1">
    <location>
        <begin position="157"/>
        <end position="208"/>
    </location>
</feature>
<dbReference type="OMA" id="VGLEHCL"/>
<dbReference type="SUPFAM" id="SSF50985">
    <property type="entry name" value="RCC1/BLIP-II"/>
    <property type="match status" value="1"/>
</dbReference>
<evidence type="ECO:0000313" key="3">
    <source>
        <dbReference type="Proteomes" id="UP000007266"/>
    </source>
</evidence>
<dbReference type="eggNOG" id="KOG1426">
    <property type="taxonomic scope" value="Eukaryota"/>
</dbReference>
<name>D6X2F6_TRICA</name>
<dbReference type="InterPro" id="IPR009091">
    <property type="entry name" value="RCC1/BLIP-II"/>
</dbReference>
<dbReference type="Proteomes" id="UP000007266">
    <property type="component" value="Linkage group 9"/>
</dbReference>
<dbReference type="PRINTS" id="PR00633">
    <property type="entry name" value="RCCNDNSATION"/>
</dbReference>
<keyword evidence="3" id="KW-1185">Reference proteome</keyword>